<comment type="caution">
    <text evidence="1">The sequence shown here is derived from an EMBL/GenBank/DDBJ whole genome shotgun (WGS) entry which is preliminary data.</text>
</comment>
<dbReference type="EMBL" id="JABSTV010001252">
    <property type="protein sequence ID" value="KAH7947161.1"/>
    <property type="molecule type" value="Genomic_DNA"/>
</dbReference>
<proteinExistence type="predicted"/>
<organism evidence="1 2">
    <name type="scientific">Rhipicephalus sanguineus</name>
    <name type="common">Brown dog tick</name>
    <name type="synonym">Ixodes sanguineus</name>
    <dbReference type="NCBI Taxonomy" id="34632"/>
    <lineage>
        <taxon>Eukaryota</taxon>
        <taxon>Metazoa</taxon>
        <taxon>Ecdysozoa</taxon>
        <taxon>Arthropoda</taxon>
        <taxon>Chelicerata</taxon>
        <taxon>Arachnida</taxon>
        <taxon>Acari</taxon>
        <taxon>Parasitiformes</taxon>
        <taxon>Ixodida</taxon>
        <taxon>Ixodoidea</taxon>
        <taxon>Ixodidae</taxon>
        <taxon>Rhipicephalinae</taxon>
        <taxon>Rhipicephalus</taxon>
        <taxon>Rhipicephalus</taxon>
    </lineage>
</organism>
<gene>
    <name evidence="1" type="ORF">HPB52_007928</name>
</gene>
<sequence>MQNVGFLNLHAHKPGKWAELYQMLEVEDITVYVVAEMHLFGEEESPIHPERHWTGNNRSLSGRKGGGIGVLWRAGTSWTMLECTCSEHVWVSGDILGIPVLLRVVYHAVDLGHNEGNVHIRCCIKDDARRWTTEKEVLLVGDFNGHIQPLDGFQNPNSDLLLYTVQELSMEVLNLRPDCEDEFTWCSCIDYALVSHKLLLRVQHVHIDEAGKLSVSSDQNRIKVTFQSQRSLPATAYETVAWNFQLCLQDVPPTNYEQHVGELWCIMHTHEICSNSRGGIRHKGWWDGDVRVALDAHHMANHQCRAAVTAAHPADKCHYLWDQYLAYKCAKQRVGQRKIVAHHHTQLKSLTTAGSQGKRKYWAYVSTP</sequence>
<dbReference type="Gene3D" id="3.60.10.10">
    <property type="entry name" value="Endonuclease/exonuclease/phosphatase"/>
    <property type="match status" value="1"/>
</dbReference>
<name>A0A9D4SS76_RHISA</name>
<keyword evidence="2" id="KW-1185">Reference proteome</keyword>
<reference evidence="1" key="1">
    <citation type="journal article" date="2020" name="Cell">
        <title>Large-Scale Comparative Analyses of Tick Genomes Elucidate Their Genetic Diversity and Vector Capacities.</title>
        <authorList>
            <consortium name="Tick Genome and Microbiome Consortium (TIGMIC)"/>
            <person name="Jia N."/>
            <person name="Wang J."/>
            <person name="Shi W."/>
            <person name="Du L."/>
            <person name="Sun Y."/>
            <person name="Zhan W."/>
            <person name="Jiang J.F."/>
            <person name="Wang Q."/>
            <person name="Zhang B."/>
            <person name="Ji P."/>
            <person name="Bell-Sakyi L."/>
            <person name="Cui X.M."/>
            <person name="Yuan T.T."/>
            <person name="Jiang B.G."/>
            <person name="Yang W.F."/>
            <person name="Lam T.T."/>
            <person name="Chang Q.C."/>
            <person name="Ding S.J."/>
            <person name="Wang X.J."/>
            <person name="Zhu J.G."/>
            <person name="Ruan X.D."/>
            <person name="Zhao L."/>
            <person name="Wei J.T."/>
            <person name="Ye R.Z."/>
            <person name="Que T.C."/>
            <person name="Du C.H."/>
            <person name="Zhou Y.H."/>
            <person name="Cheng J.X."/>
            <person name="Dai P.F."/>
            <person name="Guo W.B."/>
            <person name="Han X.H."/>
            <person name="Huang E.J."/>
            <person name="Li L.F."/>
            <person name="Wei W."/>
            <person name="Gao Y.C."/>
            <person name="Liu J.Z."/>
            <person name="Shao H.Z."/>
            <person name="Wang X."/>
            <person name="Wang C.C."/>
            <person name="Yang T.C."/>
            <person name="Huo Q.B."/>
            <person name="Li W."/>
            <person name="Chen H.Y."/>
            <person name="Chen S.E."/>
            <person name="Zhou L.G."/>
            <person name="Ni X.B."/>
            <person name="Tian J.H."/>
            <person name="Sheng Y."/>
            <person name="Liu T."/>
            <person name="Pan Y.S."/>
            <person name="Xia L.Y."/>
            <person name="Li J."/>
            <person name="Zhao F."/>
            <person name="Cao W.C."/>
        </authorList>
    </citation>
    <scope>NUCLEOTIDE SEQUENCE</scope>
    <source>
        <strain evidence="1">Rsan-2018</strain>
    </source>
</reference>
<evidence type="ECO:0000313" key="1">
    <source>
        <dbReference type="EMBL" id="KAH7947161.1"/>
    </source>
</evidence>
<dbReference type="AlphaFoldDB" id="A0A9D4SS76"/>
<accession>A0A9D4SS76</accession>
<dbReference type="SUPFAM" id="SSF56219">
    <property type="entry name" value="DNase I-like"/>
    <property type="match status" value="1"/>
</dbReference>
<evidence type="ECO:0008006" key="3">
    <source>
        <dbReference type="Google" id="ProtNLM"/>
    </source>
</evidence>
<reference evidence="1" key="2">
    <citation type="submission" date="2021-09" db="EMBL/GenBank/DDBJ databases">
        <authorList>
            <person name="Jia N."/>
            <person name="Wang J."/>
            <person name="Shi W."/>
            <person name="Du L."/>
            <person name="Sun Y."/>
            <person name="Zhan W."/>
            <person name="Jiang J."/>
            <person name="Wang Q."/>
            <person name="Zhang B."/>
            <person name="Ji P."/>
            <person name="Sakyi L.B."/>
            <person name="Cui X."/>
            <person name="Yuan T."/>
            <person name="Jiang B."/>
            <person name="Yang W."/>
            <person name="Lam T.T.-Y."/>
            <person name="Chang Q."/>
            <person name="Ding S."/>
            <person name="Wang X."/>
            <person name="Zhu J."/>
            <person name="Ruan X."/>
            <person name="Zhao L."/>
            <person name="Wei J."/>
            <person name="Que T."/>
            <person name="Du C."/>
            <person name="Cheng J."/>
            <person name="Dai P."/>
            <person name="Han X."/>
            <person name="Huang E."/>
            <person name="Gao Y."/>
            <person name="Liu J."/>
            <person name="Shao H."/>
            <person name="Ye R."/>
            <person name="Li L."/>
            <person name="Wei W."/>
            <person name="Wang X."/>
            <person name="Wang C."/>
            <person name="Huo Q."/>
            <person name="Li W."/>
            <person name="Guo W."/>
            <person name="Chen H."/>
            <person name="Chen S."/>
            <person name="Zhou L."/>
            <person name="Zhou L."/>
            <person name="Ni X."/>
            <person name="Tian J."/>
            <person name="Zhou Y."/>
            <person name="Sheng Y."/>
            <person name="Liu T."/>
            <person name="Pan Y."/>
            <person name="Xia L."/>
            <person name="Li J."/>
            <person name="Zhao F."/>
            <person name="Cao W."/>
        </authorList>
    </citation>
    <scope>NUCLEOTIDE SEQUENCE</scope>
    <source>
        <strain evidence="1">Rsan-2018</strain>
        <tissue evidence="1">Larvae</tissue>
    </source>
</reference>
<evidence type="ECO:0000313" key="2">
    <source>
        <dbReference type="Proteomes" id="UP000821837"/>
    </source>
</evidence>
<dbReference type="Proteomes" id="UP000821837">
    <property type="component" value="Chromosome 6"/>
</dbReference>
<dbReference type="InterPro" id="IPR036691">
    <property type="entry name" value="Endo/exonu/phosph_ase_sf"/>
</dbReference>
<protein>
    <recommendedName>
        <fullName evidence="3">Endonuclease/exonuclease/phosphatase domain-containing protein</fullName>
    </recommendedName>
</protein>